<dbReference type="PANTHER" id="PTHR40761:SF1">
    <property type="entry name" value="CONSERVED INTEGRAL MEMBRANE ALANINE VALINE AND LEUCINE RICH PROTEIN-RELATED"/>
    <property type="match status" value="1"/>
</dbReference>
<dbReference type="NCBIfam" id="NF038012">
    <property type="entry name" value="DMT_1"/>
    <property type="match status" value="1"/>
</dbReference>
<name>A0A840PKH6_9ACTN</name>
<keyword evidence="3" id="KW-1185">Reference proteome</keyword>
<dbReference type="PANTHER" id="PTHR40761">
    <property type="entry name" value="CONSERVED INTEGRAL MEMBRANE ALANINE VALINE AND LEUCINE RICH PROTEIN-RELATED"/>
    <property type="match status" value="1"/>
</dbReference>
<feature type="transmembrane region" description="Helical" evidence="1">
    <location>
        <begin position="132"/>
        <end position="149"/>
    </location>
</feature>
<comment type="caution">
    <text evidence="2">The sequence shown here is derived from an EMBL/GenBank/DDBJ whole genome shotgun (WGS) entry which is preliminary data.</text>
</comment>
<dbReference type="RefSeq" id="WP_312926782.1">
    <property type="nucleotide sequence ID" value="NZ_BAABIX010000018.1"/>
</dbReference>
<evidence type="ECO:0000313" key="2">
    <source>
        <dbReference type="EMBL" id="MBB5138311.1"/>
    </source>
</evidence>
<keyword evidence="1" id="KW-1133">Transmembrane helix</keyword>
<keyword evidence="1" id="KW-0812">Transmembrane</keyword>
<feature type="transmembrane region" description="Helical" evidence="1">
    <location>
        <begin position="187"/>
        <end position="204"/>
    </location>
</feature>
<proteinExistence type="predicted"/>
<dbReference type="AlphaFoldDB" id="A0A840PKH6"/>
<feature type="transmembrane region" description="Helical" evidence="1">
    <location>
        <begin position="6"/>
        <end position="26"/>
    </location>
</feature>
<gene>
    <name evidence="2" type="ORF">HNP84_008064</name>
</gene>
<reference evidence="2 3" key="1">
    <citation type="submission" date="2020-08" db="EMBL/GenBank/DDBJ databases">
        <title>Genomic Encyclopedia of Type Strains, Phase IV (KMG-IV): sequencing the most valuable type-strain genomes for metagenomic binning, comparative biology and taxonomic classification.</title>
        <authorList>
            <person name="Goeker M."/>
        </authorList>
    </citation>
    <scope>NUCLEOTIDE SEQUENCE [LARGE SCALE GENOMIC DNA]</scope>
    <source>
        <strain evidence="2 3">DSM 45615</strain>
    </source>
</reference>
<feature type="transmembrane region" description="Helical" evidence="1">
    <location>
        <begin position="101"/>
        <end position="120"/>
    </location>
</feature>
<accession>A0A840PKH6</accession>
<feature type="transmembrane region" description="Helical" evidence="1">
    <location>
        <begin position="242"/>
        <end position="265"/>
    </location>
</feature>
<keyword evidence="1" id="KW-0472">Membrane</keyword>
<protein>
    <submittedName>
        <fullName evidence="2">Drug/metabolite transporter (DMT)-like permease</fullName>
    </submittedName>
</protein>
<feature type="transmembrane region" description="Helical" evidence="1">
    <location>
        <begin position="161"/>
        <end position="181"/>
    </location>
</feature>
<evidence type="ECO:0000256" key="1">
    <source>
        <dbReference type="SAM" id="Phobius"/>
    </source>
</evidence>
<dbReference type="Proteomes" id="UP000578449">
    <property type="component" value="Unassembled WGS sequence"/>
</dbReference>
<feature type="transmembrane region" description="Helical" evidence="1">
    <location>
        <begin position="47"/>
        <end position="66"/>
    </location>
</feature>
<feature type="transmembrane region" description="Helical" evidence="1">
    <location>
        <begin position="72"/>
        <end position="89"/>
    </location>
</feature>
<evidence type="ECO:0000313" key="3">
    <source>
        <dbReference type="Proteomes" id="UP000578449"/>
    </source>
</evidence>
<dbReference type="EMBL" id="JACHGN010000022">
    <property type="protein sequence ID" value="MBB5138311.1"/>
    <property type="molecule type" value="Genomic_DNA"/>
</dbReference>
<organism evidence="2 3">
    <name type="scientific">Thermocatellispora tengchongensis</name>
    <dbReference type="NCBI Taxonomy" id="1073253"/>
    <lineage>
        <taxon>Bacteria</taxon>
        <taxon>Bacillati</taxon>
        <taxon>Actinomycetota</taxon>
        <taxon>Actinomycetes</taxon>
        <taxon>Streptosporangiales</taxon>
        <taxon>Streptosporangiaceae</taxon>
        <taxon>Thermocatellispora</taxon>
    </lineage>
</organism>
<sequence length="272" mass="27373">MTATTVLAAGVALLGSLLFALGAAVQQYEAVRAERPGLTALVRRPRWLLGGVSIAAGGVLHILALSLGPLTIVQPMGVASLLFALPIAAALHGRKPARGELAAAAVVSSGLIGLVLIVPAPTGSPSLSTPDAVILLGVAALVALMLWGAARGANPSWRAGLLAMSAGVLYGAAATLTRVLVDGAWEWWFLLALPAPLLIALALLQRAYAVGHFGVSFATLQLADPLTAIAFGALLLDEPLPTGLTGTVTAAVAAVLTAAGTFALARTTPLTR</sequence>
<feature type="transmembrane region" description="Helical" evidence="1">
    <location>
        <begin position="216"/>
        <end position="236"/>
    </location>
</feature>